<evidence type="ECO:0000256" key="2">
    <source>
        <dbReference type="ARBA" id="ARBA00023125"/>
    </source>
</evidence>
<dbReference type="Gene3D" id="3.40.50.1360">
    <property type="match status" value="1"/>
</dbReference>
<proteinExistence type="predicted"/>
<reference evidence="5 6" key="1">
    <citation type="submission" date="2015-04" db="EMBL/GenBank/DDBJ databases">
        <title>Draft genome sequence of bacteremic isolate Catabacter hongkongensis type strain HKU16T.</title>
        <authorList>
            <person name="Lau S.K."/>
            <person name="Teng J.L."/>
            <person name="Huang Y."/>
            <person name="Curreem S.O."/>
            <person name="Tsui S.K."/>
            <person name="Woo P.C."/>
        </authorList>
    </citation>
    <scope>NUCLEOTIDE SEQUENCE [LARGE SCALE GENOMIC DNA]</scope>
    <source>
        <strain evidence="5 6">HKU16</strain>
    </source>
</reference>
<dbReference type="InterPro" id="IPR036390">
    <property type="entry name" value="WH_DNA-bd_sf"/>
</dbReference>
<comment type="caution">
    <text evidence="5">The sequence shown here is derived from an EMBL/GenBank/DDBJ whole genome shotgun (WGS) entry which is preliminary data.</text>
</comment>
<evidence type="ECO:0000313" key="6">
    <source>
        <dbReference type="Proteomes" id="UP000034076"/>
    </source>
</evidence>
<dbReference type="InterPro" id="IPR037171">
    <property type="entry name" value="NagB/RpiA_transferase-like"/>
</dbReference>
<dbReference type="Pfam" id="PF00455">
    <property type="entry name" value="DeoRC"/>
    <property type="match status" value="1"/>
</dbReference>
<dbReference type="PROSITE" id="PS00894">
    <property type="entry name" value="HTH_DEOR_1"/>
    <property type="match status" value="1"/>
</dbReference>
<dbReference type="SUPFAM" id="SSF100950">
    <property type="entry name" value="NagB/RpiA/CoA transferase-like"/>
    <property type="match status" value="1"/>
</dbReference>
<dbReference type="SUPFAM" id="SSF46785">
    <property type="entry name" value="Winged helix' DNA-binding domain"/>
    <property type="match status" value="1"/>
</dbReference>
<dbReference type="InterPro" id="IPR018356">
    <property type="entry name" value="Tscrpt_reg_HTH_DeoR_CS"/>
</dbReference>
<dbReference type="InterPro" id="IPR014036">
    <property type="entry name" value="DeoR-like_C"/>
</dbReference>
<gene>
    <name evidence="5" type="ORF">CHK_2234</name>
</gene>
<dbReference type="PANTHER" id="PTHR30363">
    <property type="entry name" value="HTH-TYPE TRANSCRIPTIONAL REGULATOR SRLR-RELATED"/>
    <property type="match status" value="1"/>
</dbReference>
<organism evidence="5 6">
    <name type="scientific">Christensenella hongkongensis</name>
    <dbReference type="NCBI Taxonomy" id="270498"/>
    <lineage>
        <taxon>Bacteria</taxon>
        <taxon>Bacillati</taxon>
        <taxon>Bacillota</taxon>
        <taxon>Clostridia</taxon>
        <taxon>Christensenellales</taxon>
        <taxon>Christensenellaceae</taxon>
        <taxon>Christensenella</taxon>
    </lineage>
</organism>
<evidence type="ECO:0000259" key="4">
    <source>
        <dbReference type="PROSITE" id="PS51000"/>
    </source>
</evidence>
<dbReference type="InterPro" id="IPR001034">
    <property type="entry name" value="DeoR_HTH"/>
</dbReference>
<dbReference type="AlphaFoldDB" id="A0A0M2NGU0"/>
<keyword evidence="6" id="KW-1185">Reference proteome</keyword>
<dbReference type="RefSeq" id="WP_052740532.1">
    <property type="nucleotide sequence ID" value="NZ_CAUERS010000004.1"/>
</dbReference>
<keyword evidence="3" id="KW-0804">Transcription</keyword>
<dbReference type="STRING" id="270498.CHK_2234"/>
<sequence>MTSTQRRMQIFEIMQAEKTVEVNELAKKFDVSAMTIRRDLALFERQGLVTTNYGGAYINQGTAIEPSFSLKAGQMQQNKKNVARVAAEMVKNGDSIIIDCGTTTLQLANYIQDKRITVITNSWAIVNYLQSNNKIKLILAPGEYSETSAGVLSNMTIDFYNKFNVDTVFMGTQGFDVEKGATVPDIEDAGVKSALLEAGKKRVLLLNNEKWGDNYLIKYADVRNFDEIITDSGTDPQQVERARACGVEVIIAD</sequence>
<accession>A0A0M2NGU0</accession>
<dbReference type="EMBL" id="LAYJ01000112">
    <property type="protein sequence ID" value="KKI50171.1"/>
    <property type="molecule type" value="Genomic_DNA"/>
</dbReference>
<dbReference type="InterPro" id="IPR050313">
    <property type="entry name" value="Carb_Metab_HTH_regulators"/>
</dbReference>
<dbReference type="GO" id="GO:0003677">
    <property type="term" value="F:DNA binding"/>
    <property type="evidence" value="ECO:0007669"/>
    <property type="project" value="UniProtKB-KW"/>
</dbReference>
<evidence type="ECO:0000256" key="3">
    <source>
        <dbReference type="ARBA" id="ARBA00023163"/>
    </source>
</evidence>
<name>A0A0M2NGU0_9FIRM</name>
<feature type="domain" description="HTH deoR-type" evidence="4">
    <location>
        <begin position="3"/>
        <end position="58"/>
    </location>
</feature>
<keyword evidence="2" id="KW-0238">DNA-binding</keyword>
<dbReference type="PROSITE" id="PS51000">
    <property type="entry name" value="HTH_DEOR_2"/>
    <property type="match status" value="1"/>
</dbReference>
<dbReference type="OrthoDB" id="9797223at2"/>
<dbReference type="Proteomes" id="UP000034076">
    <property type="component" value="Unassembled WGS sequence"/>
</dbReference>
<dbReference type="PRINTS" id="PR00037">
    <property type="entry name" value="HTHLACR"/>
</dbReference>
<dbReference type="SMART" id="SM00420">
    <property type="entry name" value="HTH_DEOR"/>
    <property type="match status" value="1"/>
</dbReference>
<dbReference type="Gene3D" id="1.10.10.10">
    <property type="entry name" value="Winged helix-like DNA-binding domain superfamily/Winged helix DNA-binding domain"/>
    <property type="match status" value="1"/>
</dbReference>
<dbReference type="Pfam" id="PF08220">
    <property type="entry name" value="HTH_DeoR"/>
    <property type="match status" value="1"/>
</dbReference>
<evidence type="ECO:0000256" key="1">
    <source>
        <dbReference type="ARBA" id="ARBA00023015"/>
    </source>
</evidence>
<protein>
    <submittedName>
        <fullName evidence="5">Transcriptional repressor of the fructose operon, DeoR family</fullName>
    </submittedName>
</protein>
<dbReference type="PANTHER" id="PTHR30363:SF44">
    <property type="entry name" value="AGA OPERON TRANSCRIPTIONAL REPRESSOR-RELATED"/>
    <property type="match status" value="1"/>
</dbReference>
<evidence type="ECO:0000313" key="5">
    <source>
        <dbReference type="EMBL" id="KKI50171.1"/>
    </source>
</evidence>
<keyword evidence="1" id="KW-0805">Transcription regulation</keyword>
<dbReference type="SMART" id="SM01134">
    <property type="entry name" value="DeoRC"/>
    <property type="match status" value="1"/>
</dbReference>
<dbReference type="GO" id="GO:0003700">
    <property type="term" value="F:DNA-binding transcription factor activity"/>
    <property type="evidence" value="ECO:0007669"/>
    <property type="project" value="InterPro"/>
</dbReference>
<dbReference type="InterPro" id="IPR036388">
    <property type="entry name" value="WH-like_DNA-bd_sf"/>
</dbReference>